<name>A0A5J4V6P4_9EUKA</name>
<dbReference type="Proteomes" id="UP000324800">
    <property type="component" value="Unassembled WGS sequence"/>
</dbReference>
<protein>
    <submittedName>
        <fullName evidence="2">Uncharacterized protein</fullName>
    </submittedName>
</protein>
<dbReference type="EMBL" id="SNRW01009552">
    <property type="protein sequence ID" value="KAA6377831.1"/>
    <property type="molecule type" value="Genomic_DNA"/>
</dbReference>
<evidence type="ECO:0000256" key="1">
    <source>
        <dbReference type="SAM" id="MobiDB-lite"/>
    </source>
</evidence>
<dbReference type="AlphaFoldDB" id="A0A5J4V6P4"/>
<accession>A0A5J4V6P4</accession>
<feature type="region of interest" description="Disordered" evidence="1">
    <location>
        <begin position="130"/>
        <end position="151"/>
    </location>
</feature>
<comment type="caution">
    <text evidence="2">The sequence shown here is derived from an EMBL/GenBank/DDBJ whole genome shotgun (WGS) entry which is preliminary data.</text>
</comment>
<evidence type="ECO:0000313" key="3">
    <source>
        <dbReference type="Proteomes" id="UP000324800"/>
    </source>
</evidence>
<reference evidence="2 3" key="1">
    <citation type="submission" date="2019-03" db="EMBL/GenBank/DDBJ databases">
        <title>Single cell metagenomics reveals metabolic interactions within the superorganism composed of flagellate Streblomastix strix and complex community of Bacteroidetes bacteria on its surface.</title>
        <authorList>
            <person name="Treitli S.C."/>
            <person name="Kolisko M."/>
            <person name="Husnik F."/>
            <person name="Keeling P."/>
            <person name="Hampl V."/>
        </authorList>
    </citation>
    <scope>NUCLEOTIDE SEQUENCE [LARGE SCALE GENOMIC DNA]</scope>
    <source>
        <strain evidence="2">ST1C</strain>
    </source>
</reference>
<evidence type="ECO:0000313" key="2">
    <source>
        <dbReference type="EMBL" id="KAA6377831.1"/>
    </source>
</evidence>
<organism evidence="2 3">
    <name type="scientific">Streblomastix strix</name>
    <dbReference type="NCBI Taxonomy" id="222440"/>
    <lineage>
        <taxon>Eukaryota</taxon>
        <taxon>Metamonada</taxon>
        <taxon>Preaxostyla</taxon>
        <taxon>Oxymonadida</taxon>
        <taxon>Streblomastigidae</taxon>
        <taxon>Streblomastix</taxon>
    </lineage>
</organism>
<proteinExistence type="predicted"/>
<gene>
    <name evidence="2" type="ORF">EZS28_026642</name>
</gene>
<sequence>MAKVLQAMTGMQVSEIDFWATNVLDKQNGEIRRREIQYPLQLPITSIPVSDEVLDSKRSPIDKIFKSEQALVLYNFRIGEGMLAHLCEQRQEQLAIDSRQSSRVTHVWSTNNCKERRCEQRRNRNHQFTVSNSATRTGKSQDQKNYRQQTPSAIWNQISRPVINQNDYQALEQNQDTQKQDDLAPLMANNFYECLELIQWEIT</sequence>